<dbReference type="Proteomes" id="UP000031552">
    <property type="component" value="Unassembled WGS sequence"/>
</dbReference>
<keyword evidence="1" id="KW-0175">Coiled coil</keyword>
<accession>A0A090DXB5</accession>
<reference evidence="3" key="1">
    <citation type="submission" date="2013-12" db="EMBL/GenBank/DDBJ databases">
        <authorList>
            <person name="Linke B."/>
        </authorList>
    </citation>
    <scope>NUCLEOTIDE SEQUENCE [LARGE SCALE GENOMIC DNA]</scope>
    <source>
        <strain evidence="3">CRIB-18</strain>
    </source>
</reference>
<keyword evidence="2" id="KW-0472">Membrane</keyword>
<reference evidence="3" key="2">
    <citation type="submission" date="2014-09" db="EMBL/GenBank/DDBJ databases">
        <title>Criblamydia sequanensis harbors a mega-plasmid encoding arsenite resistance.</title>
        <authorList>
            <person name="Bertelli C."/>
            <person name="Goesmann A."/>
            <person name="Greub G."/>
        </authorList>
    </citation>
    <scope>NUCLEOTIDE SEQUENCE [LARGE SCALE GENOMIC DNA]</scope>
    <source>
        <strain evidence="3">CRIB-18</strain>
    </source>
</reference>
<evidence type="ECO:0000256" key="1">
    <source>
        <dbReference type="SAM" id="Coils"/>
    </source>
</evidence>
<comment type="caution">
    <text evidence="3">The sequence shown here is derived from an EMBL/GenBank/DDBJ whole genome shotgun (WGS) entry which is preliminary data.</text>
</comment>
<proteinExistence type="predicted"/>
<evidence type="ECO:0000313" key="3">
    <source>
        <dbReference type="EMBL" id="CDR33464.1"/>
    </source>
</evidence>
<dbReference type="RefSeq" id="WP_041016950.1">
    <property type="nucleotide sequence ID" value="NZ_CCEJ010000003.1"/>
</dbReference>
<dbReference type="AlphaFoldDB" id="A0A090DXB5"/>
<keyword evidence="2" id="KW-1133">Transmembrane helix</keyword>
<protein>
    <submittedName>
        <fullName evidence="3">Uncharacterized protein</fullName>
    </submittedName>
</protein>
<dbReference type="STRING" id="1437425.CSEC_0631"/>
<sequence length="382" mass="42998">MLTSTSYNSTYTVSEVTEPILNSREKTGIGFGSLLVAPYCLGFELIKEGFAPIEISAPLSRRIFNVVKGILLLIPVINYLFFMIFANQVKEEWKKSLEKYSEIKEDLKEALNQVNTSKPYAGVPDLFVKELKDRDLSSSMIYSRKVSEDFPPMSQSVIIYRTLPLKMKVLTYCLSEKDPDEKNLEGIANMLSKKALDILILQTRNRKTLESLTSHLSNYYYESELASSDSIPGLVTLFSRATFDNSITTRCLQNEKSCIVIAKAKHKTSRVSFNVHNVFINKNLNNKLPYFLQDPGLIDHSFEDPSDISIGGGVFQCGVDDINPLNYHFDKGTGISNPKAKIRDVHLFGSKHVKFLNPHVSYFVNNPSDQNPVLSAVEIAIN</sequence>
<feature type="coiled-coil region" evidence="1">
    <location>
        <begin position="90"/>
        <end position="117"/>
    </location>
</feature>
<keyword evidence="4" id="KW-1185">Reference proteome</keyword>
<evidence type="ECO:0000256" key="2">
    <source>
        <dbReference type="SAM" id="Phobius"/>
    </source>
</evidence>
<gene>
    <name evidence="3" type="ORF">CSEC_0631</name>
</gene>
<dbReference type="EMBL" id="CCEJ010000003">
    <property type="protein sequence ID" value="CDR33464.1"/>
    <property type="molecule type" value="Genomic_DNA"/>
</dbReference>
<organism evidence="3 4">
    <name type="scientific">Candidatus Criblamydia sequanensis CRIB-18</name>
    <dbReference type="NCBI Taxonomy" id="1437425"/>
    <lineage>
        <taxon>Bacteria</taxon>
        <taxon>Pseudomonadati</taxon>
        <taxon>Chlamydiota</taxon>
        <taxon>Chlamydiia</taxon>
        <taxon>Parachlamydiales</taxon>
        <taxon>Candidatus Criblamydiaceae</taxon>
        <taxon>Candidatus Criblamydia</taxon>
    </lineage>
</organism>
<feature type="transmembrane region" description="Helical" evidence="2">
    <location>
        <begin position="66"/>
        <end position="86"/>
    </location>
</feature>
<name>A0A090DXB5_9BACT</name>
<evidence type="ECO:0000313" key="4">
    <source>
        <dbReference type="Proteomes" id="UP000031552"/>
    </source>
</evidence>
<keyword evidence="2" id="KW-0812">Transmembrane</keyword>